<dbReference type="Pfam" id="PF02995">
    <property type="entry name" value="DUF229"/>
    <property type="match status" value="1"/>
</dbReference>
<comment type="caution">
    <text evidence="2">The sequence shown here is derived from an EMBL/GenBank/DDBJ whole genome shotgun (WGS) entry which is preliminary data.</text>
</comment>
<dbReference type="Proteomes" id="UP001054837">
    <property type="component" value="Unassembled WGS sequence"/>
</dbReference>
<keyword evidence="3" id="KW-1185">Reference proteome</keyword>
<dbReference type="AlphaFoldDB" id="A0AAV4QF65"/>
<evidence type="ECO:0000256" key="1">
    <source>
        <dbReference type="SAM" id="MobiDB-lite"/>
    </source>
</evidence>
<reference evidence="2 3" key="1">
    <citation type="submission" date="2021-06" db="EMBL/GenBank/DDBJ databases">
        <title>Caerostris darwini draft genome.</title>
        <authorList>
            <person name="Kono N."/>
            <person name="Arakawa K."/>
        </authorList>
    </citation>
    <scope>NUCLEOTIDE SEQUENCE [LARGE SCALE GENOMIC DNA]</scope>
</reference>
<protein>
    <submittedName>
        <fullName evidence="2">Uncharacterized protein</fullName>
    </submittedName>
</protein>
<dbReference type="InterPro" id="IPR004245">
    <property type="entry name" value="DUF229"/>
</dbReference>
<feature type="compositionally biased region" description="Polar residues" evidence="1">
    <location>
        <begin position="205"/>
        <end position="225"/>
    </location>
</feature>
<proteinExistence type="predicted"/>
<dbReference type="GO" id="GO:0005615">
    <property type="term" value="C:extracellular space"/>
    <property type="evidence" value="ECO:0007669"/>
    <property type="project" value="TreeGrafter"/>
</dbReference>
<feature type="region of interest" description="Disordered" evidence="1">
    <location>
        <begin position="202"/>
        <end position="225"/>
    </location>
</feature>
<name>A0AAV4QF65_9ARAC</name>
<dbReference type="EMBL" id="BPLQ01004264">
    <property type="protein sequence ID" value="GIY06872.1"/>
    <property type="molecule type" value="Genomic_DNA"/>
</dbReference>
<evidence type="ECO:0000313" key="3">
    <source>
        <dbReference type="Proteomes" id="UP001054837"/>
    </source>
</evidence>
<organism evidence="2 3">
    <name type="scientific">Caerostris darwini</name>
    <dbReference type="NCBI Taxonomy" id="1538125"/>
    <lineage>
        <taxon>Eukaryota</taxon>
        <taxon>Metazoa</taxon>
        <taxon>Ecdysozoa</taxon>
        <taxon>Arthropoda</taxon>
        <taxon>Chelicerata</taxon>
        <taxon>Arachnida</taxon>
        <taxon>Araneae</taxon>
        <taxon>Araneomorphae</taxon>
        <taxon>Entelegynae</taxon>
        <taxon>Araneoidea</taxon>
        <taxon>Araneidae</taxon>
        <taxon>Caerostris</taxon>
    </lineage>
</organism>
<dbReference type="PANTHER" id="PTHR10974:SF73">
    <property type="entry name" value="FI21235P1"/>
    <property type="match status" value="1"/>
</dbReference>
<accession>A0AAV4QF65</accession>
<sequence>MILKHIKDLGVLKCNREDDWIETQKGTVFINRNLSKHHGKITCKLTYIERADDFTTKPGKSIMLTSDDPPQKLEQDFFVVKCEDQHKNEWRNLMAGIHRNVTLAEELKNIEPPKNSMKLNVIMYGLDSMSRMHFMRKLPKTYKYLTEKLKAFVLKGYNIVGDGTPQALIPILTGSTEAELPETRRGLKMQLLWMCILSRGRTSAPVGTSQPGLKSNRMSELSRTG</sequence>
<evidence type="ECO:0000313" key="2">
    <source>
        <dbReference type="EMBL" id="GIY06872.1"/>
    </source>
</evidence>
<gene>
    <name evidence="2" type="primary">AVEN_158189_1</name>
    <name evidence="2" type="ORF">CDAR_76931</name>
</gene>
<dbReference type="PANTHER" id="PTHR10974">
    <property type="entry name" value="FI08016P-RELATED"/>
    <property type="match status" value="1"/>
</dbReference>